<evidence type="ECO:0000256" key="2">
    <source>
        <dbReference type="RuleBase" id="RU363072"/>
    </source>
</evidence>
<dbReference type="GO" id="GO:0008643">
    <property type="term" value="P:carbohydrate transport"/>
    <property type="evidence" value="ECO:0007669"/>
    <property type="project" value="InterPro"/>
</dbReference>
<reference evidence="3 4" key="1">
    <citation type="submission" date="2015-01" db="EMBL/GenBank/DDBJ databases">
        <title>Genome of Sphingomonas taxi strain 30a.</title>
        <authorList>
            <person name="Eevers N."/>
            <person name="Van Hamme J."/>
            <person name="Bottos E."/>
            <person name="Weyens N."/>
            <person name="Vangronsveld J."/>
        </authorList>
    </citation>
    <scope>NUCLEOTIDE SEQUENCE [LARGE SCALE GENOMIC DNA]</scope>
    <source>
        <strain evidence="3 4">30a</strain>
    </source>
</reference>
<dbReference type="InterPro" id="IPR038673">
    <property type="entry name" value="OprB_sf"/>
</dbReference>
<dbReference type="GO" id="GO:0016020">
    <property type="term" value="C:membrane"/>
    <property type="evidence" value="ECO:0007669"/>
    <property type="project" value="InterPro"/>
</dbReference>
<gene>
    <name evidence="3" type="ORF">SR41_03365</name>
</gene>
<sequence>MTRLFPLAGACALAGLIPHAPAAAQTLQDRAPAVTAPATPIAPDAMPDDQRYAVHGQATVVVQATPGFASSYAGANSLTPHQAKETVDVTLYAGVRPWAGGELWVNPEIDQGFGLSNTLGVAGFPSAEAYKVGRSAPYTRLQRLFLRQTIDLGGAREAVPGVANQLAGSRTADRLVLTIGKFGVGDVFDTNIYAHDPRADFLNWSAVDTGSFDYAADAWGYSTGIAAEWYRAAWTLRLGAFNLSKVPNGETLETGFGQYQLDAEVEHRHQLAGGPGAVRVTLFRNRGQFGRFDEALALAARTGDAADTGLVRSRRTRAGIGVNVEQAASDTLGVFARAGIADGQVEPYDFTDIDRTAQAGLSLRGAGWGRGGDTLGAVVIVNAISRAHQRYLDAGGLGVLVGDGRLPNPGAERIGEAYYKVAAARGVELTVDYQFIANPGYNRDRGPANVFAFRAHGAF</sequence>
<name>A0A0D1K7M4_9SPHN</name>
<dbReference type="GO" id="GO:0015288">
    <property type="term" value="F:porin activity"/>
    <property type="evidence" value="ECO:0007669"/>
    <property type="project" value="InterPro"/>
</dbReference>
<evidence type="ECO:0000256" key="1">
    <source>
        <dbReference type="ARBA" id="ARBA00008769"/>
    </source>
</evidence>
<dbReference type="Gene3D" id="2.40.160.180">
    <property type="entry name" value="Carbohydrate-selective porin OprB"/>
    <property type="match status" value="1"/>
</dbReference>
<proteinExistence type="inferred from homology"/>
<organism evidence="3 4">
    <name type="scientific">Sphingomonas melonis</name>
    <dbReference type="NCBI Taxonomy" id="152682"/>
    <lineage>
        <taxon>Bacteria</taxon>
        <taxon>Pseudomonadati</taxon>
        <taxon>Pseudomonadota</taxon>
        <taxon>Alphaproteobacteria</taxon>
        <taxon>Sphingomonadales</taxon>
        <taxon>Sphingomonadaceae</taxon>
        <taxon>Sphingomonas</taxon>
    </lineage>
</organism>
<dbReference type="InterPro" id="IPR007049">
    <property type="entry name" value="Carb-sel_porin_OprB"/>
</dbReference>
<comment type="caution">
    <text evidence="3">The sequence shown here is derived from an EMBL/GenBank/DDBJ whole genome shotgun (WGS) entry which is preliminary data.</text>
</comment>
<evidence type="ECO:0000313" key="3">
    <source>
        <dbReference type="EMBL" id="KIU29578.1"/>
    </source>
</evidence>
<dbReference type="Pfam" id="PF04966">
    <property type="entry name" value="OprB"/>
    <property type="match status" value="1"/>
</dbReference>
<dbReference type="AlphaFoldDB" id="A0A0D1K7M4"/>
<feature type="signal peptide" evidence="2">
    <location>
        <begin position="1"/>
        <end position="22"/>
    </location>
</feature>
<feature type="chain" id="PRO_5007227828" evidence="2">
    <location>
        <begin position="23"/>
        <end position="459"/>
    </location>
</feature>
<comment type="similarity">
    <text evidence="1 2">Belongs to the OprB family.</text>
</comment>
<protein>
    <submittedName>
        <fullName evidence="3">Porin</fullName>
    </submittedName>
</protein>
<accession>A0A0D1K7M4</accession>
<dbReference type="EMBL" id="JXTP01000016">
    <property type="protein sequence ID" value="KIU29578.1"/>
    <property type="molecule type" value="Genomic_DNA"/>
</dbReference>
<keyword evidence="2" id="KW-0732">Signal</keyword>
<dbReference type="PATRIC" id="fig|1549858.7.peg.778"/>
<dbReference type="Proteomes" id="UP000033203">
    <property type="component" value="Unassembled WGS sequence"/>
</dbReference>
<evidence type="ECO:0000313" key="4">
    <source>
        <dbReference type="Proteomes" id="UP000033203"/>
    </source>
</evidence>